<dbReference type="InterPro" id="IPR013325">
    <property type="entry name" value="RNA_pol_sigma_r2"/>
</dbReference>
<dbReference type="Gene3D" id="1.10.1740.10">
    <property type="match status" value="1"/>
</dbReference>
<evidence type="ECO:0000256" key="5">
    <source>
        <dbReference type="ARBA" id="ARBA00023163"/>
    </source>
</evidence>
<dbReference type="SUPFAM" id="SSF88659">
    <property type="entry name" value="Sigma3 and sigma4 domains of RNA polymerase sigma factors"/>
    <property type="match status" value="1"/>
</dbReference>
<dbReference type="InterPro" id="IPR039425">
    <property type="entry name" value="RNA_pol_sigma-70-like"/>
</dbReference>
<evidence type="ECO:0000259" key="7">
    <source>
        <dbReference type="Pfam" id="PF04542"/>
    </source>
</evidence>
<comment type="similarity">
    <text evidence="1 6">Belongs to the sigma-70 factor family. ECF subfamily.</text>
</comment>
<feature type="domain" description="RNA polymerase sigma factor 70 region 4 type 2" evidence="8">
    <location>
        <begin position="117"/>
        <end position="168"/>
    </location>
</feature>
<evidence type="ECO:0000313" key="10">
    <source>
        <dbReference type="Proteomes" id="UP000192277"/>
    </source>
</evidence>
<accession>A0ABX3NVU1</accession>
<comment type="caution">
    <text evidence="9">The sequence shown here is derived from an EMBL/GenBank/DDBJ whole genome shotgun (WGS) entry which is preliminary data.</text>
</comment>
<dbReference type="NCBIfam" id="TIGR02937">
    <property type="entry name" value="sigma70-ECF"/>
    <property type="match status" value="1"/>
</dbReference>
<dbReference type="RefSeq" id="WP_014221331.1">
    <property type="nucleotide sequence ID" value="NZ_LWBO01000012.1"/>
</dbReference>
<dbReference type="EMBL" id="LWBO01000012">
    <property type="protein sequence ID" value="OQP48150.1"/>
    <property type="molecule type" value="Genomic_DNA"/>
</dbReference>
<keyword evidence="5 6" id="KW-0804">Transcription</keyword>
<keyword evidence="3 6" id="KW-0731">Sigma factor</keyword>
<dbReference type="CDD" id="cd06171">
    <property type="entry name" value="Sigma70_r4"/>
    <property type="match status" value="1"/>
</dbReference>
<reference evidence="9 10" key="1">
    <citation type="submission" date="2016-04" db="EMBL/GenBank/DDBJ databases">
        <authorList>
            <person name="Chen L."/>
            <person name="Zhuang W."/>
            <person name="Wang G."/>
        </authorList>
    </citation>
    <scope>NUCLEOTIDE SEQUENCE [LARGE SCALE GENOMIC DNA]</scope>
    <source>
        <strain evidence="10">GR20</strain>
    </source>
</reference>
<name>A0ABX3NVU1_9BACT</name>
<keyword evidence="10" id="KW-1185">Reference proteome</keyword>
<dbReference type="PANTHER" id="PTHR43133">
    <property type="entry name" value="RNA POLYMERASE ECF-TYPE SIGMA FACTO"/>
    <property type="match status" value="1"/>
</dbReference>
<dbReference type="Pfam" id="PF04542">
    <property type="entry name" value="Sigma70_r2"/>
    <property type="match status" value="1"/>
</dbReference>
<dbReference type="InterPro" id="IPR013324">
    <property type="entry name" value="RNA_pol_sigma_r3/r4-like"/>
</dbReference>
<dbReference type="InterPro" id="IPR013249">
    <property type="entry name" value="RNA_pol_sigma70_r4_t2"/>
</dbReference>
<keyword evidence="4 6" id="KW-0238">DNA-binding</keyword>
<dbReference type="Gene3D" id="1.10.10.10">
    <property type="entry name" value="Winged helix-like DNA-binding domain superfamily/Winged helix DNA-binding domain"/>
    <property type="match status" value="1"/>
</dbReference>
<protein>
    <recommendedName>
        <fullName evidence="6">RNA polymerase sigma factor</fullName>
    </recommendedName>
</protein>
<dbReference type="InterPro" id="IPR014284">
    <property type="entry name" value="RNA_pol_sigma-70_dom"/>
</dbReference>
<evidence type="ECO:0000256" key="6">
    <source>
        <dbReference type="RuleBase" id="RU000716"/>
    </source>
</evidence>
<organism evidence="9 10">
    <name type="scientific">Niastella koreensis</name>
    <dbReference type="NCBI Taxonomy" id="354356"/>
    <lineage>
        <taxon>Bacteria</taxon>
        <taxon>Pseudomonadati</taxon>
        <taxon>Bacteroidota</taxon>
        <taxon>Chitinophagia</taxon>
        <taxon>Chitinophagales</taxon>
        <taxon>Chitinophagaceae</taxon>
        <taxon>Niastella</taxon>
    </lineage>
</organism>
<dbReference type="Pfam" id="PF08281">
    <property type="entry name" value="Sigma70_r4_2"/>
    <property type="match status" value="1"/>
</dbReference>
<evidence type="ECO:0000256" key="3">
    <source>
        <dbReference type="ARBA" id="ARBA00023082"/>
    </source>
</evidence>
<dbReference type="PANTHER" id="PTHR43133:SF51">
    <property type="entry name" value="RNA POLYMERASE SIGMA FACTOR"/>
    <property type="match status" value="1"/>
</dbReference>
<dbReference type="SUPFAM" id="SSF88946">
    <property type="entry name" value="Sigma2 domain of RNA polymerase sigma factors"/>
    <property type="match status" value="1"/>
</dbReference>
<evidence type="ECO:0000313" key="9">
    <source>
        <dbReference type="EMBL" id="OQP48150.1"/>
    </source>
</evidence>
<dbReference type="InterPro" id="IPR036388">
    <property type="entry name" value="WH-like_DNA-bd_sf"/>
</dbReference>
<dbReference type="PROSITE" id="PS01063">
    <property type="entry name" value="SIGMA70_ECF"/>
    <property type="match status" value="1"/>
</dbReference>
<dbReference type="InterPro" id="IPR000838">
    <property type="entry name" value="RNA_pol_sigma70_ECF_CS"/>
</dbReference>
<dbReference type="Proteomes" id="UP000192277">
    <property type="component" value="Unassembled WGS sequence"/>
</dbReference>
<feature type="domain" description="RNA polymerase sigma-70 region 2" evidence="7">
    <location>
        <begin position="22"/>
        <end position="86"/>
    </location>
</feature>
<evidence type="ECO:0000256" key="4">
    <source>
        <dbReference type="ARBA" id="ARBA00023125"/>
    </source>
</evidence>
<keyword evidence="2 6" id="KW-0805">Transcription regulation</keyword>
<dbReference type="InterPro" id="IPR007627">
    <property type="entry name" value="RNA_pol_sigma70_r2"/>
</dbReference>
<evidence type="ECO:0000259" key="8">
    <source>
        <dbReference type="Pfam" id="PF08281"/>
    </source>
</evidence>
<gene>
    <name evidence="9" type="ORF">A4D02_05365</name>
</gene>
<evidence type="ECO:0000256" key="1">
    <source>
        <dbReference type="ARBA" id="ARBA00010641"/>
    </source>
</evidence>
<evidence type="ECO:0000256" key="2">
    <source>
        <dbReference type="ARBA" id="ARBA00023015"/>
    </source>
</evidence>
<proteinExistence type="inferred from homology"/>
<sequence length="181" mass="21398">MDEIYIQKVLDGDVQAFRYFLKEYKDMAYTLAISVVKDEFVAQEVVQDAFLKAFGNLQHFNKQSTFRTWFYRIVINESLKRLKRLRNEKIIYGHEDEEAAIDNSMLLNMQKEEQLKMINTALDQLDPRESLALRLFYLEEQNTKTVSELMGVSVANIKVLLFRARKSMLQVCNELIKRSKR</sequence>